<name>A0A2G1VBA4_9GAMM</name>
<sequence>MKQAVLITLSLLFAGCASTEVTENDTGFAQSPNLEAFVGCYRNCSNPSDGSAPVCLTSILWPDGYTSETRPEAVLIQKGNGNSLIASAISDGVVLTHSRFQEGEEFEFKAGLLELKREYIASGAREPGNPFIGVVTSKTVLGLDASGQGRISQSTAFAGTGFLIIPVAGKISDTQKIERAPRELCERRSQS</sequence>
<feature type="signal peptide" evidence="1">
    <location>
        <begin position="1"/>
        <end position="19"/>
    </location>
</feature>
<keyword evidence="3" id="KW-1185">Reference proteome</keyword>
<keyword evidence="1" id="KW-0732">Signal</keyword>
<dbReference type="Proteomes" id="UP000229044">
    <property type="component" value="Unassembled WGS sequence"/>
</dbReference>
<reference evidence="2 3" key="1">
    <citation type="submission" date="2017-09" db="EMBL/GenBank/DDBJ databases">
        <title>The draft genome sequences of Marinobacter guineae M3B.</title>
        <authorList>
            <person name="Cao J."/>
        </authorList>
    </citation>
    <scope>NUCLEOTIDE SEQUENCE [LARGE SCALE GENOMIC DNA]</scope>
    <source>
        <strain evidence="2 3">M3B</strain>
    </source>
</reference>
<evidence type="ECO:0000313" key="2">
    <source>
        <dbReference type="EMBL" id="PHQ24035.1"/>
    </source>
</evidence>
<evidence type="ECO:0000256" key="1">
    <source>
        <dbReference type="SAM" id="SignalP"/>
    </source>
</evidence>
<dbReference type="AlphaFoldDB" id="A0A2G1VBA4"/>
<protein>
    <recommendedName>
        <fullName evidence="4">Lipoprotein</fullName>
    </recommendedName>
</protein>
<evidence type="ECO:0008006" key="4">
    <source>
        <dbReference type="Google" id="ProtNLM"/>
    </source>
</evidence>
<dbReference type="EMBL" id="NTFI01000006">
    <property type="protein sequence ID" value="PHQ24035.1"/>
    <property type="molecule type" value="Genomic_DNA"/>
</dbReference>
<gene>
    <name evidence="2" type="ORF">CLH62_18135</name>
</gene>
<proteinExistence type="predicted"/>
<organism evidence="2 3">
    <name type="scientific">Marinobacter guineae</name>
    <dbReference type="NCBI Taxonomy" id="432303"/>
    <lineage>
        <taxon>Bacteria</taxon>
        <taxon>Pseudomonadati</taxon>
        <taxon>Pseudomonadota</taxon>
        <taxon>Gammaproteobacteria</taxon>
        <taxon>Pseudomonadales</taxon>
        <taxon>Marinobacteraceae</taxon>
        <taxon>Marinobacter</taxon>
    </lineage>
</organism>
<dbReference type="PROSITE" id="PS51257">
    <property type="entry name" value="PROKAR_LIPOPROTEIN"/>
    <property type="match status" value="1"/>
</dbReference>
<evidence type="ECO:0000313" key="3">
    <source>
        <dbReference type="Proteomes" id="UP000229044"/>
    </source>
</evidence>
<comment type="caution">
    <text evidence="2">The sequence shown here is derived from an EMBL/GenBank/DDBJ whole genome shotgun (WGS) entry which is preliminary data.</text>
</comment>
<accession>A0A2G1VBA4</accession>
<feature type="chain" id="PRO_5013928276" description="Lipoprotein" evidence="1">
    <location>
        <begin position="20"/>
        <end position="191"/>
    </location>
</feature>